<evidence type="ECO:0000313" key="2">
    <source>
        <dbReference type="Proteomes" id="UP000440578"/>
    </source>
</evidence>
<name>A0A6A4W3R8_AMPAM</name>
<comment type="caution">
    <text evidence="1">The sequence shown here is derived from an EMBL/GenBank/DDBJ whole genome shotgun (WGS) entry which is preliminary data.</text>
</comment>
<dbReference type="OrthoDB" id="10255522at2759"/>
<dbReference type="EMBL" id="VIIS01001478">
    <property type="protein sequence ID" value="KAF0297632.1"/>
    <property type="molecule type" value="Genomic_DNA"/>
</dbReference>
<gene>
    <name evidence="1" type="ORF">FJT64_004925</name>
</gene>
<proteinExistence type="predicted"/>
<accession>A0A6A4W3R8</accession>
<dbReference type="AlphaFoldDB" id="A0A6A4W3R8"/>
<keyword evidence="2" id="KW-1185">Reference proteome</keyword>
<reference evidence="1 2" key="1">
    <citation type="submission" date="2019-07" db="EMBL/GenBank/DDBJ databases">
        <title>Draft genome assembly of a fouling barnacle, Amphibalanus amphitrite (Darwin, 1854): The first reference genome for Thecostraca.</title>
        <authorList>
            <person name="Kim W."/>
        </authorList>
    </citation>
    <scope>NUCLEOTIDE SEQUENCE [LARGE SCALE GENOMIC DNA]</scope>
    <source>
        <strain evidence="1">SNU_AA5</strain>
        <tissue evidence="1">Soma without cirri and trophi</tissue>
    </source>
</reference>
<protein>
    <submittedName>
        <fullName evidence="1">Uncharacterized protein</fullName>
    </submittedName>
</protein>
<evidence type="ECO:0000313" key="1">
    <source>
        <dbReference type="EMBL" id="KAF0297632.1"/>
    </source>
</evidence>
<organism evidence="1 2">
    <name type="scientific">Amphibalanus amphitrite</name>
    <name type="common">Striped barnacle</name>
    <name type="synonym">Balanus amphitrite</name>
    <dbReference type="NCBI Taxonomy" id="1232801"/>
    <lineage>
        <taxon>Eukaryota</taxon>
        <taxon>Metazoa</taxon>
        <taxon>Ecdysozoa</taxon>
        <taxon>Arthropoda</taxon>
        <taxon>Crustacea</taxon>
        <taxon>Multicrustacea</taxon>
        <taxon>Cirripedia</taxon>
        <taxon>Thoracica</taxon>
        <taxon>Thoracicalcarea</taxon>
        <taxon>Balanomorpha</taxon>
        <taxon>Balanoidea</taxon>
        <taxon>Balanidae</taxon>
        <taxon>Amphibalaninae</taxon>
        <taxon>Amphibalanus</taxon>
    </lineage>
</organism>
<dbReference type="Proteomes" id="UP000440578">
    <property type="component" value="Unassembled WGS sequence"/>
</dbReference>
<sequence length="186" mass="19965">MTRAPLTFVRCPSEGLLFGVQLATDILLDPLAALAAHSVTKLFINDSPSVTPEATGRLLAALTSLKDVTFIGSGVISETVLSALHGCSQLDTVQLKDTRPLTDIPALTQSEVAAVSRMAVTCRKLYRLFLTTSLESYSAVLTALHETDLGRDGGQSRTIELYVPKSVYDKLTEPPNGSKISLGYIR</sequence>